<dbReference type="InterPro" id="IPR000073">
    <property type="entry name" value="AB_hydrolase_1"/>
</dbReference>
<dbReference type="RefSeq" id="XP_013891341.1">
    <property type="nucleotide sequence ID" value="XM_014035887.1"/>
</dbReference>
<dbReference type="OrthoDB" id="9974421at2759"/>
<evidence type="ECO:0000259" key="4">
    <source>
        <dbReference type="Pfam" id="PF00561"/>
    </source>
</evidence>
<evidence type="ECO:0000256" key="3">
    <source>
        <dbReference type="SAM" id="MobiDB-lite"/>
    </source>
</evidence>
<protein>
    <submittedName>
        <fullName evidence="5">Alpha/beta fold family hydrolase</fullName>
    </submittedName>
</protein>
<keyword evidence="1" id="KW-0442">Lipid degradation</keyword>
<feature type="region of interest" description="Disordered" evidence="3">
    <location>
        <begin position="51"/>
        <end position="91"/>
    </location>
</feature>
<dbReference type="Proteomes" id="UP000054498">
    <property type="component" value="Unassembled WGS sequence"/>
</dbReference>
<dbReference type="EMBL" id="KK105735">
    <property type="protein sequence ID" value="KIY92321.1"/>
    <property type="molecule type" value="Genomic_DNA"/>
</dbReference>
<dbReference type="SUPFAM" id="SSF53474">
    <property type="entry name" value="alpha/beta-Hydrolases"/>
    <property type="match status" value="1"/>
</dbReference>
<dbReference type="KEGG" id="mng:MNEG_15642"/>
<dbReference type="GO" id="GO:0016787">
    <property type="term" value="F:hydrolase activity"/>
    <property type="evidence" value="ECO:0007669"/>
    <property type="project" value="UniProtKB-KW"/>
</dbReference>
<dbReference type="PANTHER" id="PTHR11005">
    <property type="entry name" value="LYSOSOMAL ACID LIPASE-RELATED"/>
    <property type="match status" value="1"/>
</dbReference>
<gene>
    <name evidence="5" type="ORF">MNEG_15642</name>
</gene>
<dbReference type="GO" id="GO:0016042">
    <property type="term" value="P:lipid catabolic process"/>
    <property type="evidence" value="ECO:0007669"/>
    <property type="project" value="UniProtKB-KW"/>
</dbReference>
<keyword evidence="2" id="KW-0443">Lipid metabolism</keyword>
<sequence>MRESVGAAVAAPADLDGIGGCFPLAQRQLRGTGGCFGGSCRMAAEFDQDDSSEGSECASSAHDGSGGAGAAACGDPEEPSSGARGVDRTAHAATTRDGWRLHLHRVRCPAAAARRARRLPVVLCPGLGSGGIESFDLDASVSLAQHLAERGFDVWVPDLRGNGRSDRPKWWDRKTWWTVDDHLLLDFPAVVDAVLALSGAPQLHWLGHSMGGMLAVGALCRGLPAAAALRTVTTLGSGCFGAGSWHALAGAWVARLTAIGFHGGAVVPLVTSLRGPLAPLAWAVQSLFYVHANVRPETGRKLLGSVLSFIPAGLVKQFVGSLNGPLGMT</sequence>
<accession>A0A0D2LQV2</accession>
<dbReference type="GeneID" id="25733324"/>
<evidence type="ECO:0000256" key="1">
    <source>
        <dbReference type="ARBA" id="ARBA00022963"/>
    </source>
</evidence>
<evidence type="ECO:0000256" key="2">
    <source>
        <dbReference type="ARBA" id="ARBA00023098"/>
    </source>
</evidence>
<dbReference type="AlphaFoldDB" id="A0A0D2LQV2"/>
<dbReference type="Pfam" id="PF00561">
    <property type="entry name" value="Abhydrolase_1"/>
    <property type="match status" value="1"/>
</dbReference>
<organism evidence="5 6">
    <name type="scientific">Monoraphidium neglectum</name>
    <dbReference type="NCBI Taxonomy" id="145388"/>
    <lineage>
        <taxon>Eukaryota</taxon>
        <taxon>Viridiplantae</taxon>
        <taxon>Chlorophyta</taxon>
        <taxon>core chlorophytes</taxon>
        <taxon>Chlorophyceae</taxon>
        <taxon>CS clade</taxon>
        <taxon>Sphaeropleales</taxon>
        <taxon>Selenastraceae</taxon>
        <taxon>Monoraphidium</taxon>
    </lineage>
</organism>
<keyword evidence="5" id="KW-0378">Hydrolase</keyword>
<keyword evidence="6" id="KW-1185">Reference proteome</keyword>
<reference evidence="5 6" key="1">
    <citation type="journal article" date="2013" name="BMC Genomics">
        <title>Reconstruction of the lipid metabolism for the microalga Monoraphidium neglectum from its genome sequence reveals characteristics suitable for biofuel production.</title>
        <authorList>
            <person name="Bogen C."/>
            <person name="Al-Dilaimi A."/>
            <person name="Albersmeier A."/>
            <person name="Wichmann J."/>
            <person name="Grundmann M."/>
            <person name="Rupp O."/>
            <person name="Lauersen K.J."/>
            <person name="Blifernez-Klassen O."/>
            <person name="Kalinowski J."/>
            <person name="Goesmann A."/>
            <person name="Mussgnug J.H."/>
            <person name="Kruse O."/>
        </authorList>
    </citation>
    <scope>NUCLEOTIDE SEQUENCE [LARGE SCALE GENOMIC DNA]</scope>
    <source>
        <strain evidence="5 6">SAG 48.87</strain>
    </source>
</reference>
<name>A0A0D2LQV2_9CHLO</name>
<proteinExistence type="predicted"/>
<dbReference type="Gene3D" id="3.40.50.1820">
    <property type="entry name" value="alpha/beta hydrolase"/>
    <property type="match status" value="1"/>
</dbReference>
<dbReference type="InterPro" id="IPR029058">
    <property type="entry name" value="AB_hydrolase_fold"/>
</dbReference>
<dbReference type="STRING" id="145388.A0A0D2LQV2"/>
<evidence type="ECO:0000313" key="5">
    <source>
        <dbReference type="EMBL" id="KIY92321.1"/>
    </source>
</evidence>
<evidence type="ECO:0000313" key="6">
    <source>
        <dbReference type="Proteomes" id="UP000054498"/>
    </source>
</evidence>
<feature type="domain" description="AB hydrolase-1" evidence="4">
    <location>
        <begin position="120"/>
        <end position="221"/>
    </location>
</feature>